<evidence type="ECO:0000256" key="3">
    <source>
        <dbReference type="ARBA" id="ARBA00022989"/>
    </source>
</evidence>
<feature type="compositionally biased region" description="Basic and acidic residues" evidence="5">
    <location>
        <begin position="580"/>
        <end position="589"/>
    </location>
</feature>
<dbReference type="InterPro" id="IPR002523">
    <property type="entry name" value="MgTranspt_CorA/ZnTranspt_ZntB"/>
</dbReference>
<dbReference type="GO" id="GO:0050897">
    <property type="term" value="F:cobalt ion binding"/>
    <property type="evidence" value="ECO:0007669"/>
    <property type="project" value="TreeGrafter"/>
</dbReference>
<dbReference type="InterPro" id="IPR045863">
    <property type="entry name" value="CorA_TM1_TM2"/>
</dbReference>
<accession>A0A9P5X9S8</accession>
<dbReference type="Proteomes" id="UP000807342">
    <property type="component" value="Unassembled WGS sequence"/>
</dbReference>
<keyword evidence="2 6" id="KW-0812">Transmembrane</keyword>
<dbReference type="Pfam" id="PF01544">
    <property type="entry name" value="CorA"/>
    <property type="match status" value="1"/>
</dbReference>
<evidence type="ECO:0000256" key="5">
    <source>
        <dbReference type="SAM" id="MobiDB-lite"/>
    </source>
</evidence>
<comment type="subcellular location">
    <subcellularLocation>
        <location evidence="1">Cell membrane</location>
        <topology evidence="1">Multi-pass membrane protein</topology>
    </subcellularLocation>
</comment>
<dbReference type="GO" id="GO:0005886">
    <property type="term" value="C:plasma membrane"/>
    <property type="evidence" value="ECO:0007669"/>
    <property type="project" value="UniProtKB-SubCell"/>
</dbReference>
<dbReference type="PANTHER" id="PTHR46494:SF1">
    <property type="entry name" value="CORA FAMILY METAL ION TRANSPORTER (EUROFUNG)"/>
    <property type="match status" value="1"/>
</dbReference>
<dbReference type="GO" id="GO:0015095">
    <property type="term" value="F:magnesium ion transmembrane transporter activity"/>
    <property type="evidence" value="ECO:0007669"/>
    <property type="project" value="TreeGrafter"/>
</dbReference>
<evidence type="ECO:0008006" key="9">
    <source>
        <dbReference type="Google" id="ProtNLM"/>
    </source>
</evidence>
<proteinExistence type="predicted"/>
<feature type="region of interest" description="Disordered" evidence="5">
    <location>
        <begin position="566"/>
        <end position="665"/>
    </location>
</feature>
<keyword evidence="4 6" id="KW-0472">Membrane</keyword>
<evidence type="ECO:0000256" key="4">
    <source>
        <dbReference type="ARBA" id="ARBA00023136"/>
    </source>
</evidence>
<organism evidence="7 8">
    <name type="scientific">Macrolepiota fuliginosa MF-IS2</name>
    <dbReference type="NCBI Taxonomy" id="1400762"/>
    <lineage>
        <taxon>Eukaryota</taxon>
        <taxon>Fungi</taxon>
        <taxon>Dikarya</taxon>
        <taxon>Basidiomycota</taxon>
        <taxon>Agaricomycotina</taxon>
        <taxon>Agaricomycetes</taxon>
        <taxon>Agaricomycetidae</taxon>
        <taxon>Agaricales</taxon>
        <taxon>Agaricineae</taxon>
        <taxon>Agaricaceae</taxon>
        <taxon>Macrolepiota</taxon>
    </lineage>
</organism>
<dbReference type="Gene3D" id="1.20.58.340">
    <property type="entry name" value="Magnesium transport protein CorA, transmembrane region"/>
    <property type="match status" value="1"/>
</dbReference>
<evidence type="ECO:0000256" key="2">
    <source>
        <dbReference type="ARBA" id="ARBA00022692"/>
    </source>
</evidence>
<keyword evidence="3 6" id="KW-1133">Transmembrane helix</keyword>
<name>A0A9P5X9S8_9AGAR</name>
<feature type="transmembrane region" description="Helical" evidence="6">
    <location>
        <begin position="504"/>
        <end position="525"/>
    </location>
</feature>
<feature type="compositionally biased region" description="Basic residues" evidence="5">
    <location>
        <begin position="698"/>
        <end position="707"/>
    </location>
</feature>
<dbReference type="GO" id="GO:0000287">
    <property type="term" value="F:magnesium ion binding"/>
    <property type="evidence" value="ECO:0007669"/>
    <property type="project" value="TreeGrafter"/>
</dbReference>
<evidence type="ECO:0000313" key="7">
    <source>
        <dbReference type="EMBL" id="KAF9447468.1"/>
    </source>
</evidence>
<dbReference type="GO" id="GO:0015087">
    <property type="term" value="F:cobalt ion transmembrane transporter activity"/>
    <property type="evidence" value="ECO:0007669"/>
    <property type="project" value="TreeGrafter"/>
</dbReference>
<dbReference type="EMBL" id="MU151198">
    <property type="protein sequence ID" value="KAF9447468.1"/>
    <property type="molecule type" value="Genomic_DNA"/>
</dbReference>
<feature type="region of interest" description="Disordered" evidence="5">
    <location>
        <begin position="1"/>
        <end position="66"/>
    </location>
</feature>
<gene>
    <name evidence="7" type="ORF">P691DRAFT_760751</name>
</gene>
<evidence type="ECO:0000256" key="1">
    <source>
        <dbReference type="ARBA" id="ARBA00004651"/>
    </source>
</evidence>
<reference evidence="7" key="1">
    <citation type="submission" date="2020-11" db="EMBL/GenBank/DDBJ databases">
        <authorList>
            <consortium name="DOE Joint Genome Institute"/>
            <person name="Ahrendt S."/>
            <person name="Riley R."/>
            <person name="Andreopoulos W."/>
            <person name="Labutti K."/>
            <person name="Pangilinan J."/>
            <person name="Ruiz-Duenas F.J."/>
            <person name="Barrasa J.M."/>
            <person name="Sanchez-Garcia M."/>
            <person name="Camarero S."/>
            <person name="Miyauchi S."/>
            <person name="Serrano A."/>
            <person name="Linde D."/>
            <person name="Babiker R."/>
            <person name="Drula E."/>
            <person name="Ayuso-Fernandez I."/>
            <person name="Pacheco R."/>
            <person name="Padilla G."/>
            <person name="Ferreira P."/>
            <person name="Barriuso J."/>
            <person name="Kellner H."/>
            <person name="Castanera R."/>
            <person name="Alfaro M."/>
            <person name="Ramirez L."/>
            <person name="Pisabarro A.G."/>
            <person name="Kuo A."/>
            <person name="Tritt A."/>
            <person name="Lipzen A."/>
            <person name="He G."/>
            <person name="Yan M."/>
            <person name="Ng V."/>
            <person name="Cullen D."/>
            <person name="Martin F."/>
            <person name="Rosso M.-N."/>
            <person name="Henrissat B."/>
            <person name="Hibbett D."/>
            <person name="Martinez A.T."/>
            <person name="Grigoriev I.V."/>
        </authorList>
    </citation>
    <scope>NUCLEOTIDE SEQUENCE</scope>
    <source>
        <strain evidence="7">MF-IS2</strain>
    </source>
</reference>
<sequence length="844" mass="95432">MAQETPQQFHSSAHARKLSHSSGAGRARRRGTLQLSRRTGTLPDYVDPRSLPVEVPNPSHRHGTPSGPWPYLDLHVAIDPKQILEPRIAEEDCPHHKHDGEEYCWCRYPQSLYPNWTPVQQKASRITEALDKTTHGWRIYPLVVSKTGIFRSPIHKSGRYNDCEAFWESFRVQEEYAKDSHVHALFIENMTGPIMQMLGTKYNIEPFFFSSSFGWIPSRYQESPISEESDHITITLTFIRCINDPLNNPAPGSGDNASLQSPDDPTDPTRNDAIKTNEYLWLSTSEKVLFSDIISLHMIRDPEKGHTIISYHAPQKFRATTARELRDRFQLTGRSVYWSQLFAKSKDPTFAFLSLLWYPLYAWDEGLEALYNHICALESEVLEHNELSFTQELHRIRAHLLHYTSLLADFRKTVQFVVETPYPALDNESHFTKEAGEKSKELLRKEGRNLLNEIERLEMGRKMQDKRLTNVMQLGFSTVNIEDSRRMHDLTKAAVRDSAAMKQIAYLTMIFLPASFVATAFGMNVQEINNGSTPTLGHYFAAALPLTAVTIWIVVALQIQMHDTRTARHRARIASANRPRRPEDLESRSHNKTGTPNRFGPRRAYTQGDGDIIVNGVSSEYDQGNKGDSSSGGEDYDDDGHDYGDDNFHDDHHYGAGPDNYGYDRERGFQQSSIWQRLLWPISLTQQAFENWQEDRQRKRPKSKRRTEKGTKSNVKQSRFRFPPVSTYFMGGLRNRAPLTPAEKLVVDVRSAHSTQGSTRSAAHSAHSSQPPLPPPKSPPILKNKEQVAEGFPSPPSPGKPTNIKAGPNTTVYSYPVAESLDGNESGLLPGSAPAETATSNSAS</sequence>
<feature type="region of interest" description="Disordered" evidence="5">
    <location>
        <begin position="750"/>
        <end position="844"/>
    </location>
</feature>
<feature type="region of interest" description="Disordered" evidence="5">
    <location>
        <begin position="249"/>
        <end position="270"/>
    </location>
</feature>
<evidence type="ECO:0000256" key="6">
    <source>
        <dbReference type="SAM" id="Phobius"/>
    </source>
</evidence>
<feature type="region of interest" description="Disordered" evidence="5">
    <location>
        <begin position="691"/>
        <end position="719"/>
    </location>
</feature>
<feature type="transmembrane region" description="Helical" evidence="6">
    <location>
        <begin position="537"/>
        <end position="559"/>
    </location>
</feature>
<feature type="compositionally biased region" description="Low complexity" evidence="5">
    <location>
        <begin position="761"/>
        <end position="770"/>
    </location>
</feature>
<evidence type="ECO:0000313" key="8">
    <source>
        <dbReference type="Proteomes" id="UP000807342"/>
    </source>
</evidence>
<comment type="caution">
    <text evidence="7">The sequence shown here is derived from an EMBL/GenBank/DDBJ whole genome shotgun (WGS) entry which is preliminary data.</text>
</comment>
<dbReference type="PANTHER" id="PTHR46494">
    <property type="entry name" value="CORA FAMILY METAL ION TRANSPORTER (EUROFUNG)"/>
    <property type="match status" value="1"/>
</dbReference>
<protein>
    <recommendedName>
        <fullName evidence="9">Cora-domain-containing protein</fullName>
    </recommendedName>
</protein>
<dbReference type="SUPFAM" id="SSF144083">
    <property type="entry name" value="Magnesium transport protein CorA, transmembrane region"/>
    <property type="match status" value="1"/>
</dbReference>
<feature type="compositionally biased region" description="Basic and acidic residues" evidence="5">
    <location>
        <begin position="641"/>
        <end position="654"/>
    </location>
</feature>
<feature type="compositionally biased region" description="Polar residues" evidence="5">
    <location>
        <begin position="1"/>
        <end position="11"/>
    </location>
</feature>
<keyword evidence="8" id="KW-1185">Reference proteome</keyword>
<dbReference type="OrthoDB" id="3231000at2759"/>
<dbReference type="AlphaFoldDB" id="A0A9P5X9S8"/>